<evidence type="ECO:0000256" key="1">
    <source>
        <dbReference type="SAM" id="Phobius"/>
    </source>
</evidence>
<evidence type="ECO:0000313" key="4">
    <source>
        <dbReference type="Proteomes" id="UP000236000"/>
    </source>
</evidence>
<dbReference type="AlphaFoldDB" id="A0A2N8HB63"/>
<keyword evidence="1" id="KW-1133">Transmembrane helix</keyword>
<name>A0A2N8HB63_9BACT</name>
<comment type="caution">
    <text evidence="3">The sequence shown here is derived from an EMBL/GenBank/DDBJ whole genome shotgun (WGS) entry which is preliminary data.</text>
</comment>
<dbReference type="EMBL" id="PJKA01000013">
    <property type="protein sequence ID" value="PNC17109.1"/>
    <property type="molecule type" value="Genomic_DNA"/>
</dbReference>
<dbReference type="RefSeq" id="WP_102715348.1">
    <property type="nucleotide sequence ID" value="NZ_PJKA01000013.1"/>
</dbReference>
<feature type="transmembrane region" description="Helical" evidence="1">
    <location>
        <begin position="303"/>
        <end position="324"/>
    </location>
</feature>
<protein>
    <submittedName>
        <fullName evidence="3">Uncharacterized protein</fullName>
    </submittedName>
</protein>
<keyword evidence="2" id="KW-0732">Signal</keyword>
<gene>
    <name evidence="3" type="ORF">CXU22_10770</name>
</gene>
<feature type="chain" id="PRO_5014808785" evidence="2">
    <location>
        <begin position="29"/>
        <end position="530"/>
    </location>
</feature>
<evidence type="ECO:0000313" key="3">
    <source>
        <dbReference type="EMBL" id="PNC17109.1"/>
    </source>
</evidence>
<sequence length="530" mass="58400">MFRHPLSRPWLFFSLLLLTAFTSAGLHASPVPTPPLIISVEEAFDYSAKDARVPLRVKLENTTAADKNATLQFREGWHRDNGTSHTYPFFIPAGESVQAVVYPPISYNLTYEVRESREGTSSISVDTDSKDLYAVIQESAPADWHLLTESTYNAGVSSCDLMKWPADYRMYEGQTCLIIPEKTYLTYFDEAHRKAIRQWVMGGGNLWLIGDKGQPVATRLLGHGRILHVPSLDGLPETEKKLKLAEFVKLHEKEDSYPKLASTASYYFSTPSTMLGLMLIIFAVFVGPLCLFLWAPAGKRQRLFLLVPSISVGFSILLLLFILAGDGTGGTGSREVLIQVNPQDHTALITQSQICKTSVLLNNTFKLPENAGITGTRQKKALSSTRGETIENAARQGGQCEGNWFTSRSTLKHRLIMPVSTRAALTLLETLPDGAPVLQSTFPGTLNGLTYRDASGKYWTIEQLPPGQKMQAVPHVPEEELSAPPPEHFLASMEPAPGELEAIPTLPAINWEKTVITVSGPVSVTPQPHE</sequence>
<evidence type="ECO:0000256" key="2">
    <source>
        <dbReference type="SAM" id="SignalP"/>
    </source>
</evidence>
<keyword evidence="1" id="KW-0812">Transmembrane</keyword>
<feature type="signal peptide" evidence="2">
    <location>
        <begin position="1"/>
        <end position="28"/>
    </location>
</feature>
<accession>A0A2N8HB63</accession>
<dbReference type="OrthoDB" id="176055at2"/>
<dbReference type="Proteomes" id="UP000236000">
    <property type="component" value="Unassembled WGS sequence"/>
</dbReference>
<feature type="transmembrane region" description="Helical" evidence="1">
    <location>
        <begin position="274"/>
        <end position="296"/>
    </location>
</feature>
<organism evidence="3 4">
    <name type="scientific">Akkermansia muciniphila</name>
    <dbReference type="NCBI Taxonomy" id="239935"/>
    <lineage>
        <taxon>Bacteria</taxon>
        <taxon>Pseudomonadati</taxon>
        <taxon>Verrucomicrobiota</taxon>
        <taxon>Verrucomicrobiia</taxon>
        <taxon>Verrucomicrobiales</taxon>
        <taxon>Akkermansiaceae</taxon>
        <taxon>Akkermansia</taxon>
    </lineage>
</organism>
<keyword evidence="1" id="KW-0472">Membrane</keyword>
<proteinExistence type="predicted"/>
<reference evidence="3 4" key="1">
    <citation type="journal article" date="2017" name="BMC Genomics">
        <title>Genome sequencing of 39 Akkermansia muciniphila isolates reveals its population structure, genomic and functional diverisity, and global distribution in mammalian gut microbiotas.</title>
        <authorList>
            <person name="Guo X."/>
            <person name="Li S."/>
            <person name="Zhang J."/>
            <person name="Wu F."/>
            <person name="Li X."/>
            <person name="Wu D."/>
            <person name="Zhang M."/>
            <person name="Ou Z."/>
            <person name="Jie Z."/>
            <person name="Yan Q."/>
            <person name="Li P."/>
            <person name="Yi J."/>
            <person name="Peng Y."/>
        </authorList>
    </citation>
    <scope>NUCLEOTIDE SEQUENCE [LARGE SCALE GENOMIC DNA]</scope>
    <source>
        <strain evidence="3 4">GP24</strain>
    </source>
</reference>